<protein>
    <submittedName>
        <fullName evidence="2">Type VI secretion system tip protein VgrG</fullName>
    </submittedName>
</protein>
<accession>A0A6L9EHP7</accession>
<gene>
    <name evidence="2" type="primary">vgrG</name>
    <name evidence="2" type="ORF">GTQ38_19995</name>
</gene>
<dbReference type="SUPFAM" id="SSF69279">
    <property type="entry name" value="Phage tail proteins"/>
    <property type="match status" value="1"/>
</dbReference>
<evidence type="ECO:0000313" key="2">
    <source>
        <dbReference type="EMBL" id="NAS14304.1"/>
    </source>
</evidence>
<dbReference type="InterPro" id="IPR006533">
    <property type="entry name" value="T6SS_Vgr_RhsGE"/>
</dbReference>
<proteinExistence type="predicted"/>
<comment type="caution">
    <text evidence="2">The sequence shown here is derived from an EMBL/GenBank/DDBJ whole genome shotgun (WGS) entry which is preliminary data.</text>
</comment>
<dbReference type="Pfam" id="PF04717">
    <property type="entry name" value="Phage_base_V"/>
    <property type="match status" value="1"/>
</dbReference>
<dbReference type="Gene3D" id="2.40.50.230">
    <property type="entry name" value="Gp5 N-terminal domain"/>
    <property type="match status" value="1"/>
</dbReference>
<name>A0A6L9EHP7_9FLAO</name>
<sequence length="583" mass="62979">MAEKQTISTSQPSDSVTFTLLSEGTALPDSIAVQSIAIWQEVNRVPRARIVILDGSAADQTFPTSEEDFFIPGKELEIQVGYHSDEESLFKGIVVKHSIKIRSNGKGHLVVDCAHPAVKMTKVPKSRYFYDSTESDAWTTIVDEYGLSSDIASTDFSHNELLQFECTDWDYIVSRAETNGLFVIGEKEDLVIQPPDFGQEATEAVSFGSTLLSLDAEIDASTQLSSVTGQTWDYSKTEITEIEATAGNTVSPGNLDYDSLSEVFKETQLLLRNNAKQPDEVLQKWVDATLTRYQLAKVRGRAQFQGILEMKAGKIIELQGLGDRFNGKAFVSGVKHEISNGNWLIDVQFGLDPTPFAKQADISTCPAAGLQAAVSGLQIGIVTQIEGDPEGDERILVNIPLVNADDKGVWARMSTAGAGDSRGIVNRPEIGDEVLLGFVNDDPVNPVILGSLHSSNLPSPIAASDDNHEKGWTTRGGIELKIHDEENSIQIKLPSGKELFMSDDADEISIKDDHNNSILLNSDGITLESGKDIILKTGSGDLKMEAINLQASAQSGVKMEGSGTAEISSSGSTTVKGSIVQIN</sequence>
<dbReference type="InterPro" id="IPR006531">
    <property type="entry name" value="Gp5/Vgr_OB"/>
</dbReference>
<dbReference type="NCBIfam" id="TIGR01646">
    <property type="entry name" value="vgr_GE"/>
    <property type="match status" value="1"/>
</dbReference>
<keyword evidence="3" id="KW-1185">Reference proteome</keyword>
<evidence type="ECO:0000313" key="3">
    <source>
        <dbReference type="Proteomes" id="UP000475249"/>
    </source>
</evidence>
<feature type="domain" description="Gp5/Type VI secretion system Vgr protein OB-fold" evidence="1">
    <location>
        <begin position="378"/>
        <end position="453"/>
    </location>
</feature>
<dbReference type="AlphaFoldDB" id="A0A6L9EHP7"/>
<dbReference type="RefSeq" id="WP_161437345.1">
    <property type="nucleotide sequence ID" value="NZ_WXYO01000009.1"/>
</dbReference>
<dbReference type="EMBL" id="WXYO01000009">
    <property type="protein sequence ID" value="NAS14304.1"/>
    <property type="molecule type" value="Genomic_DNA"/>
</dbReference>
<reference evidence="2 3" key="1">
    <citation type="submission" date="2020-01" db="EMBL/GenBank/DDBJ databases">
        <title>Bacteria diversity of Porities sp.</title>
        <authorList>
            <person name="Wang G."/>
        </authorList>
    </citation>
    <scope>NUCLEOTIDE SEQUENCE [LARGE SCALE GENOMIC DNA]</scope>
    <source>
        <strain evidence="2 3">R33</strain>
    </source>
</reference>
<dbReference type="SUPFAM" id="SSF69255">
    <property type="entry name" value="gp5 N-terminal domain-like"/>
    <property type="match status" value="1"/>
</dbReference>
<organism evidence="2 3">
    <name type="scientific">Poritiphilus flavus</name>
    <dbReference type="NCBI Taxonomy" id="2697053"/>
    <lineage>
        <taxon>Bacteria</taxon>
        <taxon>Pseudomonadati</taxon>
        <taxon>Bacteroidota</taxon>
        <taxon>Flavobacteriia</taxon>
        <taxon>Flavobacteriales</taxon>
        <taxon>Flavobacteriaceae</taxon>
        <taxon>Poritiphilus</taxon>
    </lineage>
</organism>
<dbReference type="InterPro" id="IPR037026">
    <property type="entry name" value="Vgr_OB-fold_dom_sf"/>
</dbReference>
<evidence type="ECO:0000259" key="1">
    <source>
        <dbReference type="Pfam" id="PF04717"/>
    </source>
</evidence>
<dbReference type="Proteomes" id="UP000475249">
    <property type="component" value="Unassembled WGS sequence"/>
</dbReference>